<keyword evidence="2" id="KW-0472">Membrane</keyword>
<evidence type="ECO:0000256" key="2">
    <source>
        <dbReference type="SAM" id="Phobius"/>
    </source>
</evidence>
<evidence type="ECO:0000256" key="1">
    <source>
        <dbReference type="ARBA" id="ARBA00006068"/>
    </source>
</evidence>
<dbReference type="PANTHER" id="PTHR33392">
    <property type="entry name" value="POLYISOPRENYL-TEICHOIC ACID--PEPTIDOGLYCAN TEICHOIC ACID TRANSFERASE TAGU"/>
    <property type="match status" value="1"/>
</dbReference>
<dbReference type="PANTHER" id="PTHR33392:SF6">
    <property type="entry name" value="POLYISOPRENYL-TEICHOIC ACID--PEPTIDOGLYCAN TEICHOIC ACID TRANSFERASE TAGU"/>
    <property type="match status" value="1"/>
</dbReference>
<proteinExistence type="inferred from homology"/>
<sequence length="377" mass="41717">MKKKIITGAFFVVLFLFSLIISYLFGIYSKVHVKSNVSANNPLVTATPTPTPDPLGVRNILLLGYGGAGHEGALLTDTMIVAHVEPRNDRVILISIPRDIWIPIPITSNSDKLDKINHAYSIPYEEHKYPNLSQEFRGPAGGGTLSKLMVEKVTGLHIDNFVAINFSGFKTIIDNLGGVSVSVPFAFTDNFYPLEGMEDETCDKADEDIKALTATMSGFLLEQQFPCRYEELHFDKGVAQMDGETALKFVRSRHSDINGSDFGRTLRQQAFIIGIKNKLLQYKSITKIISTINLVSNNITTDIDIPTAVNLLKDQGSVSDVTIKTISLNTDNVLRETFSGDGQYILLPQSSDSDWSSIKDYIKENIDKIDSKESSLQ</sequence>
<dbReference type="InterPro" id="IPR004474">
    <property type="entry name" value="LytR_CpsA_psr"/>
</dbReference>
<reference evidence="4 5" key="1">
    <citation type="journal article" date="2015" name="Nature">
        <title>rRNA introns, odd ribosomes, and small enigmatic genomes across a large radiation of phyla.</title>
        <authorList>
            <person name="Brown C.T."/>
            <person name="Hug L.A."/>
            <person name="Thomas B.C."/>
            <person name="Sharon I."/>
            <person name="Castelle C.J."/>
            <person name="Singh A."/>
            <person name="Wilkins M.J."/>
            <person name="Williams K.H."/>
            <person name="Banfield J.F."/>
        </authorList>
    </citation>
    <scope>NUCLEOTIDE SEQUENCE [LARGE SCALE GENOMIC DNA]</scope>
</reference>
<evidence type="ECO:0000313" key="4">
    <source>
        <dbReference type="EMBL" id="KKR30149.1"/>
    </source>
</evidence>
<dbReference type="InterPro" id="IPR050922">
    <property type="entry name" value="LytR/CpsA/Psr_CW_biosynth"/>
</dbReference>
<dbReference type="EMBL" id="LBXL01000012">
    <property type="protein sequence ID" value="KKR30149.1"/>
    <property type="molecule type" value="Genomic_DNA"/>
</dbReference>
<comment type="similarity">
    <text evidence="1">Belongs to the LytR/CpsA/Psr (LCP) family.</text>
</comment>
<gene>
    <name evidence="4" type="ORF">UT61_C0012G0019</name>
</gene>
<protein>
    <submittedName>
        <fullName evidence="4">Cell envelope-related transcriptional attenuator</fullName>
    </submittedName>
</protein>
<organism evidence="4 5">
    <name type="scientific">Candidatus Woesebacteria bacterium GW2011_GWA1_39_8</name>
    <dbReference type="NCBI Taxonomy" id="1618552"/>
    <lineage>
        <taxon>Bacteria</taxon>
        <taxon>Candidatus Woeseibacteriota</taxon>
    </lineage>
</organism>
<evidence type="ECO:0000259" key="3">
    <source>
        <dbReference type="Pfam" id="PF03816"/>
    </source>
</evidence>
<evidence type="ECO:0000313" key="5">
    <source>
        <dbReference type="Proteomes" id="UP000034793"/>
    </source>
</evidence>
<keyword evidence="2" id="KW-1133">Transmembrane helix</keyword>
<feature type="transmembrane region" description="Helical" evidence="2">
    <location>
        <begin position="7"/>
        <end position="28"/>
    </location>
</feature>
<feature type="domain" description="Cell envelope-related transcriptional attenuator" evidence="3">
    <location>
        <begin position="76"/>
        <end position="279"/>
    </location>
</feature>
<dbReference type="AlphaFoldDB" id="A0A0G0PPS5"/>
<accession>A0A0G0PPS5</accession>
<dbReference type="NCBIfam" id="TIGR00350">
    <property type="entry name" value="lytR_cpsA_psr"/>
    <property type="match status" value="1"/>
</dbReference>
<dbReference type="Proteomes" id="UP000034793">
    <property type="component" value="Unassembled WGS sequence"/>
</dbReference>
<name>A0A0G0PPS5_9BACT</name>
<dbReference type="Gene3D" id="3.40.630.190">
    <property type="entry name" value="LCP protein"/>
    <property type="match status" value="1"/>
</dbReference>
<dbReference type="Pfam" id="PF03816">
    <property type="entry name" value="LytR_cpsA_psr"/>
    <property type="match status" value="1"/>
</dbReference>
<keyword evidence="2" id="KW-0812">Transmembrane</keyword>
<comment type="caution">
    <text evidence="4">The sequence shown here is derived from an EMBL/GenBank/DDBJ whole genome shotgun (WGS) entry which is preliminary data.</text>
</comment>